<dbReference type="PANTHER" id="PTHR32060">
    <property type="entry name" value="TAIL-SPECIFIC PROTEASE"/>
    <property type="match status" value="1"/>
</dbReference>
<evidence type="ECO:0000256" key="3">
    <source>
        <dbReference type="ARBA" id="ARBA00022801"/>
    </source>
</evidence>
<comment type="similarity">
    <text evidence="1 5">Belongs to the peptidase S41A family.</text>
</comment>
<dbReference type="PROSITE" id="PS50106">
    <property type="entry name" value="PDZ"/>
    <property type="match status" value="1"/>
</dbReference>
<dbReference type="Pfam" id="PF22694">
    <property type="entry name" value="CtpB_N-like"/>
    <property type="match status" value="1"/>
</dbReference>
<dbReference type="GO" id="GO:0008236">
    <property type="term" value="F:serine-type peptidase activity"/>
    <property type="evidence" value="ECO:0007669"/>
    <property type="project" value="UniProtKB-KW"/>
</dbReference>
<keyword evidence="8" id="KW-1185">Reference proteome</keyword>
<accession>A0A9X7VZY6</accession>
<dbReference type="InterPro" id="IPR041489">
    <property type="entry name" value="PDZ_6"/>
</dbReference>
<dbReference type="InterPro" id="IPR002477">
    <property type="entry name" value="Peptidoglycan-bd-like"/>
</dbReference>
<dbReference type="Gene3D" id="3.30.750.44">
    <property type="match status" value="1"/>
</dbReference>
<evidence type="ECO:0000256" key="2">
    <source>
        <dbReference type="ARBA" id="ARBA00022670"/>
    </source>
</evidence>
<dbReference type="CDD" id="cd06782">
    <property type="entry name" value="cpPDZ_CPP-like"/>
    <property type="match status" value="1"/>
</dbReference>
<dbReference type="SMART" id="SM00245">
    <property type="entry name" value="TSPc"/>
    <property type="match status" value="1"/>
</dbReference>
<dbReference type="GO" id="GO:0004175">
    <property type="term" value="F:endopeptidase activity"/>
    <property type="evidence" value="ECO:0007669"/>
    <property type="project" value="TreeGrafter"/>
</dbReference>
<evidence type="ECO:0000256" key="5">
    <source>
        <dbReference type="RuleBase" id="RU004404"/>
    </source>
</evidence>
<dbReference type="Pfam" id="PF03572">
    <property type="entry name" value="Peptidase_S41"/>
    <property type="match status" value="1"/>
</dbReference>
<dbReference type="RefSeq" id="WP_206657514.1">
    <property type="nucleotide sequence ID" value="NZ_CP071182.1"/>
</dbReference>
<dbReference type="InterPro" id="IPR036034">
    <property type="entry name" value="PDZ_sf"/>
</dbReference>
<evidence type="ECO:0000256" key="4">
    <source>
        <dbReference type="ARBA" id="ARBA00022825"/>
    </source>
</evidence>
<dbReference type="CDD" id="cd07560">
    <property type="entry name" value="Peptidase_S41_CPP"/>
    <property type="match status" value="1"/>
</dbReference>
<dbReference type="GO" id="GO:0007165">
    <property type="term" value="P:signal transduction"/>
    <property type="evidence" value="ECO:0007669"/>
    <property type="project" value="TreeGrafter"/>
</dbReference>
<sequence>MKRGASFRAAAGTLILGIVIGAGGTLLGLKAENVSLTPGTASPAFQKFFSAYHLLHNDYYVKESNTTLLNGAVAGMTNSIGDPFTDYFPPVDAQQFTQMLSGSFVGIGVTIEQTQNGIEIQSVMTDSPAKKAGLLPHDVIVEVNGKRVTGMSLQKVSSLVVGPVGTPVTIGVHRRSDPGHVIDFTMKRAKITKPSVMTKMLSGGIGYMQISVVAQNTAGEVSQGLADLQKQGAKVLILDLRGNPGGYLNVAVNIASDFIPKGKLIVQTEDRSLHIDKLTSKGPGDKLPVVVLMDQNTASAAEILSAALHDDDGVPLVGTRSFGKGTVQETQAYPDGSTLKYTVAKWLTPTGAWINKKGLTPTYPVNLPSYVSLPSISSQKLPLQENQNSTTVQYLQQTLKALKYPVDRTDGYFDASTKQAVMAVQKQAGLPQTGVVDSKTAAVIDKRFQALLLNSDTQLQKAEAVAKTLESSH</sequence>
<name>A0A9X7VZY6_9BACL</name>
<evidence type="ECO:0000313" key="8">
    <source>
        <dbReference type="Proteomes" id="UP000663505"/>
    </source>
</evidence>
<dbReference type="Proteomes" id="UP000663505">
    <property type="component" value="Chromosome"/>
</dbReference>
<dbReference type="PANTHER" id="PTHR32060:SF30">
    <property type="entry name" value="CARBOXY-TERMINAL PROCESSING PROTEASE CTPA"/>
    <property type="match status" value="1"/>
</dbReference>
<protein>
    <submittedName>
        <fullName evidence="7">S41 family peptidase</fullName>
    </submittedName>
</protein>
<feature type="domain" description="PDZ" evidence="6">
    <location>
        <begin position="101"/>
        <end position="160"/>
    </location>
</feature>
<evidence type="ECO:0000313" key="7">
    <source>
        <dbReference type="EMBL" id="QSO48178.1"/>
    </source>
</evidence>
<dbReference type="InterPro" id="IPR036365">
    <property type="entry name" value="PGBD-like_sf"/>
</dbReference>
<dbReference type="GO" id="GO:0006508">
    <property type="term" value="P:proteolysis"/>
    <property type="evidence" value="ECO:0007669"/>
    <property type="project" value="UniProtKB-KW"/>
</dbReference>
<proteinExistence type="inferred from homology"/>
<keyword evidence="3 5" id="KW-0378">Hydrolase</keyword>
<keyword evidence="2 5" id="KW-0645">Protease</keyword>
<keyword evidence="4 5" id="KW-0720">Serine protease</keyword>
<dbReference type="SUPFAM" id="SSF50156">
    <property type="entry name" value="PDZ domain-like"/>
    <property type="match status" value="1"/>
</dbReference>
<dbReference type="Pfam" id="PF01471">
    <property type="entry name" value="PG_binding_1"/>
    <property type="match status" value="1"/>
</dbReference>
<dbReference type="GO" id="GO:0030288">
    <property type="term" value="C:outer membrane-bounded periplasmic space"/>
    <property type="evidence" value="ECO:0007669"/>
    <property type="project" value="TreeGrafter"/>
</dbReference>
<dbReference type="InterPro" id="IPR055210">
    <property type="entry name" value="CtpA/B_N"/>
</dbReference>
<gene>
    <name evidence="7" type="ORF">JZ786_04010</name>
</gene>
<dbReference type="SUPFAM" id="SSF47090">
    <property type="entry name" value="PGBD-like"/>
    <property type="match status" value="1"/>
</dbReference>
<dbReference type="Pfam" id="PF17820">
    <property type="entry name" value="PDZ_6"/>
    <property type="match status" value="1"/>
</dbReference>
<dbReference type="InterPro" id="IPR001478">
    <property type="entry name" value="PDZ"/>
</dbReference>
<dbReference type="SMART" id="SM00228">
    <property type="entry name" value="PDZ"/>
    <property type="match status" value="1"/>
</dbReference>
<dbReference type="InterPro" id="IPR004447">
    <property type="entry name" value="Peptidase_S41A"/>
</dbReference>
<dbReference type="InterPro" id="IPR005151">
    <property type="entry name" value="Tail-specific_protease"/>
</dbReference>
<evidence type="ECO:0000256" key="1">
    <source>
        <dbReference type="ARBA" id="ARBA00009179"/>
    </source>
</evidence>
<dbReference type="AlphaFoldDB" id="A0A9X7VZY6"/>
<dbReference type="Gene3D" id="2.30.42.10">
    <property type="match status" value="1"/>
</dbReference>
<dbReference type="EMBL" id="CP071182">
    <property type="protein sequence ID" value="QSO48178.1"/>
    <property type="molecule type" value="Genomic_DNA"/>
</dbReference>
<dbReference type="NCBIfam" id="TIGR00225">
    <property type="entry name" value="prc"/>
    <property type="match status" value="1"/>
</dbReference>
<dbReference type="Gene3D" id="3.90.226.10">
    <property type="entry name" value="2-enoyl-CoA Hydratase, Chain A, domain 1"/>
    <property type="match status" value="1"/>
</dbReference>
<dbReference type="SUPFAM" id="SSF52096">
    <property type="entry name" value="ClpP/crotonase"/>
    <property type="match status" value="1"/>
</dbReference>
<dbReference type="InterPro" id="IPR029045">
    <property type="entry name" value="ClpP/crotonase-like_dom_sf"/>
</dbReference>
<evidence type="ECO:0000259" key="6">
    <source>
        <dbReference type="PROSITE" id="PS50106"/>
    </source>
</evidence>
<dbReference type="Gene3D" id="1.10.101.10">
    <property type="entry name" value="PGBD-like superfamily/PGBD"/>
    <property type="match status" value="1"/>
</dbReference>
<dbReference type="InterPro" id="IPR036366">
    <property type="entry name" value="PGBDSf"/>
</dbReference>
<dbReference type="KEGG" id="afx:JZ786_04010"/>
<reference evidence="7 8" key="1">
    <citation type="submission" date="2021-02" db="EMBL/GenBank/DDBJ databases">
        <title>Alicyclobacillus curvatus sp. nov. and Alicyclobacillus mengziensis sp. nov., two acidophilic bacteria isolated from acid mine drainage.</title>
        <authorList>
            <person name="Huang Y."/>
        </authorList>
    </citation>
    <scope>NUCLEOTIDE SEQUENCE [LARGE SCALE GENOMIC DNA]</scope>
    <source>
        <strain evidence="7 8">S30H14</strain>
    </source>
</reference>
<organism evidence="7 8">
    <name type="scientific">Alicyclobacillus mengziensis</name>
    <dbReference type="NCBI Taxonomy" id="2931921"/>
    <lineage>
        <taxon>Bacteria</taxon>
        <taxon>Bacillati</taxon>
        <taxon>Bacillota</taxon>
        <taxon>Bacilli</taxon>
        <taxon>Bacillales</taxon>
        <taxon>Alicyclobacillaceae</taxon>
        <taxon>Alicyclobacillus</taxon>
    </lineage>
</organism>